<dbReference type="PANTHER" id="PTHR12110:SF53">
    <property type="entry name" value="BLR5974 PROTEIN"/>
    <property type="match status" value="1"/>
</dbReference>
<dbReference type="InterPro" id="IPR050312">
    <property type="entry name" value="IolE/XylAMocC-like"/>
</dbReference>
<dbReference type="Gene3D" id="3.20.20.150">
    <property type="entry name" value="Divalent-metal-dependent TIM barrel enzymes"/>
    <property type="match status" value="1"/>
</dbReference>
<feature type="domain" description="Xylose isomerase-like TIM barrel" evidence="1">
    <location>
        <begin position="92"/>
        <end position="357"/>
    </location>
</feature>
<accession>A0A2L2LGW7</accession>
<dbReference type="EMBL" id="CP026925">
    <property type="protein sequence ID" value="AVH43583.1"/>
    <property type="molecule type" value="Genomic_DNA"/>
</dbReference>
<evidence type="ECO:0000313" key="2">
    <source>
        <dbReference type="EMBL" id="AVH43583.1"/>
    </source>
</evidence>
<proteinExistence type="predicted"/>
<reference evidence="2 3" key="1">
    <citation type="submission" date="2018-02" db="EMBL/GenBank/DDBJ databases">
        <title>Complete genome sequence of Agrobacterium tumefaciens 1D1609.</title>
        <authorList>
            <person name="Cho S.-T."/>
            <person name="Haryono M."/>
            <person name="Chang H.-H."/>
            <person name="Santos M.N."/>
            <person name="Lai E.-M."/>
            <person name="Kuo C.-H."/>
        </authorList>
    </citation>
    <scope>NUCLEOTIDE SEQUENCE [LARGE SCALE GENOMIC DNA]</scope>
    <source>
        <strain evidence="2 3">1D1609</strain>
    </source>
</reference>
<name>A0A2L2LGW7_AGRTU</name>
<dbReference type="InterPro" id="IPR013022">
    <property type="entry name" value="Xyl_isomerase-like_TIM-brl"/>
</dbReference>
<organism evidence="2 3">
    <name type="scientific">Agrobacterium tumefaciens</name>
    <dbReference type="NCBI Taxonomy" id="358"/>
    <lineage>
        <taxon>Bacteria</taxon>
        <taxon>Pseudomonadati</taxon>
        <taxon>Pseudomonadota</taxon>
        <taxon>Alphaproteobacteria</taxon>
        <taxon>Hyphomicrobiales</taxon>
        <taxon>Rhizobiaceae</taxon>
        <taxon>Rhizobium/Agrobacterium group</taxon>
        <taxon>Agrobacterium</taxon>
        <taxon>Agrobacterium tumefaciens complex</taxon>
    </lineage>
</organism>
<dbReference type="SUPFAM" id="SSF51658">
    <property type="entry name" value="Xylose isomerase-like"/>
    <property type="match status" value="1"/>
</dbReference>
<gene>
    <name evidence="2" type="ORF">At1D1609_35300</name>
</gene>
<dbReference type="Pfam" id="PF01261">
    <property type="entry name" value="AP_endonuc_2"/>
    <property type="match status" value="1"/>
</dbReference>
<evidence type="ECO:0000259" key="1">
    <source>
        <dbReference type="Pfam" id="PF01261"/>
    </source>
</evidence>
<dbReference type="PANTHER" id="PTHR12110">
    <property type="entry name" value="HYDROXYPYRUVATE ISOMERASE"/>
    <property type="match status" value="1"/>
</dbReference>
<sequence>MSDRFQRKQITLSRSLFINTAAASDFFYDTASPGINNVNIDRPDLFEVASHVRRPNSHDLSSPGDDEVSNLIDTGFNAGSDDGELATLENDLRALAEIGCDTVEIAATSLDMIAGGRIIEERADRFVSLAKQFDFRYTVHGLVSSNFMDPVTCRYQIDAAKALAVLCDRIGAGILVQHSGALRADQIAERADADSREREALFELAEFCRPYGVRIALENIFSTEPGQYRQTPAEVAETVKAVGHDNLVALIDFSHAYLESTYRGLDFRHELRAMAPVAGHLHVHDSFGRPQGFYQPYFPQENTALGIGDLHMPLGWGDIDWQDIFSELSFLPDTVLMMEIGRRYRAEQPASLETARHLIALNSARTQLAAE</sequence>
<dbReference type="Proteomes" id="UP000237717">
    <property type="component" value="Chromosome II"/>
</dbReference>
<dbReference type="InterPro" id="IPR036237">
    <property type="entry name" value="Xyl_isomerase-like_sf"/>
</dbReference>
<dbReference type="AlphaFoldDB" id="A0A2L2LGW7"/>
<evidence type="ECO:0000313" key="3">
    <source>
        <dbReference type="Proteomes" id="UP000237717"/>
    </source>
</evidence>
<protein>
    <submittedName>
        <fullName evidence="2">Myo-inositol catabolism protein</fullName>
    </submittedName>
</protein>